<proteinExistence type="predicted"/>
<evidence type="ECO:0000313" key="2">
    <source>
        <dbReference type="EMBL" id="OXA40923.1"/>
    </source>
</evidence>
<feature type="region of interest" description="Disordered" evidence="1">
    <location>
        <begin position="22"/>
        <end position="41"/>
    </location>
</feature>
<comment type="caution">
    <text evidence="2">The sequence shown here is derived from an EMBL/GenBank/DDBJ whole genome shotgun (WGS) entry which is preliminary data.</text>
</comment>
<organism evidence="2 3">
    <name type="scientific">Folsomia candida</name>
    <name type="common">Springtail</name>
    <dbReference type="NCBI Taxonomy" id="158441"/>
    <lineage>
        <taxon>Eukaryota</taxon>
        <taxon>Metazoa</taxon>
        <taxon>Ecdysozoa</taxon>
        <taxon>Arthropoda</taxon>
        <taxon>Hexapoda</taxon>
        <taxon>Collembola</taxon>
        <taxon>Entomobryomorpha</taxon>
        <taxon>Isotomoidea</taxon>
        <taxon>Isotomidae</taxon>
        <taxon>Proisotominae</taxon>
        <taxon>Folsomia</taxon>
    </lineage>
</organism>
<dbReference type="AlphaFoldDB" id="A0A226D702"/>
<gene>
    <name evidence="2" type="ORF">Fcan01_24225</name>
</gene>
<name>A0A226D702_FOLCA</name>
<dbReference type="EMBL" id="LNIX01000031">
    <property type="protein sequence ID" value="OXA40923.1"/>
    <property type="molecule type" value="Genomic_DNA"/>
</dbReference>
<keyword evidence="3" id="KW-1185">Reference proteome</keyword>
<evidence type="ECO:0000313" key="3">
    <source>
        <dbReference type="Proteomes" id="UP000198287"/>
    </source>
</evidence>
<dbReference type="OrthoDB" id="8293295at2759"/>
<accession>A0A226D702</accession>
<dbReference type="Proteomes" id="UP000198287">
    <property type="component" value="Unassembled WGS sequence"/>
</dbReference>
<sequence>MAGFLNEFCSIVFFRSTTWHHKKERRHSPQSPRVTTTQKQLTQKQIYDAKKSLIEQAVRKIQARLVEETRRSPVLPGDPTIIIGVDATPFNIGGYLINLAQKRGEFYSFPVAQLPWTLSPTSPENIAGNAAEFEILNLMFALYLWRSKLHNSKVLLYTDNFEFNKIQTPYGIRAQKLVRHLKTCEGIEVQIEVRGTNEKGIVDHAKFVKPADDFSRHRFNEGCDFVVDYFGIKPSQLTGSHALKNYVSRPIILILIIY</sequence>
<reference evidence="2 3" key="1">
    <citation type="submission" date="2015-12" db="EMBL/GenBank/DDBJ databases">
        <title>The genome of Folsomia candida.</title>
        <authorList>
            <person name="Faddeeva A."/>
            <person name="Derks M.F."/>
            <person name="Anvar Y."/>
            <person name="Smit S."/>
            <person name="Van Straalen N."/>
            <person name="Roelofs D."/>
        </authorList>
    </citation>
    <scope>NUCLEOTIDE SEQUENCE [LARGE SCALE GENOMIC DNA]</scope>
    <source>
        <strain evidence="2 3">VU population</strain>
        <tissue evidence="2">Whole body</tissue>
    </source>
</reference>
<evidence type="ECO:0000256" key="1">
    <source>
        <dbReference type="SAM" id="MobiDB-lite"/>
    </source>
</evidence>
<protein>
    <submittedName>
        <fullName evidence="2">Uncharacterized protein</fullName>
    </submittedName>
</protein>